<dbReference type="InterPro" id="IPR012337">
    <property type="entry name" value="RNaseH-like_sf"/>
</dbReference>
<dbReference type="PANTHER" id="PTHR46890:SF48">
    <property type="entry name" value="RNA-DIRECTED DNA POLYMERASE"/>
    <property type="match status" value="1"/>
</dbReference>
<protein>
    <recommendedName>
        <fullName evidence="5">Reverse transcriptase</fullName>
    </recommendedName>
</protein>
<dbReference type="InterPro" id="IPR052343">
    <property type="entry name" value="Retrotransposon-Effector_Assoc"/>
</dbReference>
<feature type="domain" description="Reverse transcriptase zinc-binding" evidence="2">
    <location>
        <begin position="307"/>
        <end position="399"/>
    </location>
</feature>
<sequence length="611" mass="69574">MEKKVTASMNDMLLRQFTEEDIAYAIKMMAPLKALGVDGFPAIFFQRYWYIVGPEISRYCLSILSGQYKVGDINKAHIILVPKVDKPKNMSQFRLISLCNVVYKIIAKVLVIRMSSILGSYINEAQGDLIPGRLISDNVLIAYEVLHSLKMKKSGKRGNFVFKLDMSKAYAGLNEIFWQFSPSRGLRQGDPFSPYLFLICAESFSTLIQDAKKKGLRVFRDIIREYEMVSGQRANVNSNVKEDINNLLRVRVATNPEKYLGLPMMLGFDGLTIRRRREFIGAVGISYANRSALEDMLVWKHKGSGEYTVKSGYRVLTTAHLQYNTHTSSTIDDYKEFYKALWSLNIPQKIKIHIWRLFNDLLPHFGNLACRTLSVEVACPLYKTDMEDLDHLVWSCDTLQCVRASLQVKIPPLETSLCWFIRGYEQELNLNQENLRPLKVMVKDLWRPLDDGVIKINFDVAFQKEDKITTTEVLARDFTGEIVGAETYLIEEVADAFVAEALACERALIFATEMGFLRPVVEGDSLSVINSIKKKGEDKSVLRPITHHICKMGLHRDKVSYLFVPGMVNGVAHTLALEDQRRQICGGWVNGVPASVKKIAMEDRLTWIQHL</sequence>
<evidence type="ECO:0000259" key="1">
    <source>
        <dbReference type="Pfam" id="PF13456"/>
    </source>
</evidence>
<evidence type="ECO:0000259" key="2">
    <source>
        <dbReference type="Pfam" id="PF13966"/>
    </source>
</evidence>
<organism evidence="3 4">
    <name type="scientific">Gossypium arboreum</name>
    <name type="common">Tree cotton</name>
    <name type="synonym">Gossypium nanking</name>
    <dbReference type="NCBI Taxonomy" id="29729"/>
    <lineage>
        <taxon>Eukaryota</taxon>
        <taxon>Viridiplantae</taxon>
        <taxon>Streptophyta</taxon>
        <taxon>Embryophyta</taxon>
        <taxon>Tracheophyta</taxon>
        <taxon>Spermatophyta</taxon>
        <taxon>Magnoliopsida</taxon>
        <taxon>eudicotyledons</taxon>
        <taxon>Gunneridae</taxon>
        <taxon>Pentapetalae</taxon>
        <taxon>rosids</taxon>
        <taxon>malvids</taxon>
        <taxon>Malvales</taxon>
        <taxon>Malvaceae</taxon>
        <taxon>Malvoideae</taxon>
        <taxon>Gossypium</taxon>
    </lineage>
</organism>
<feature type="domain" description="RNase H type-1" evidence="1">
    <location>
        <begin position="457"/>
        <end position="576"/>
    </location>
</feature>
<dbReference type="InterPro" id="IPR002156">
    <property type="entry name" value="RNaseH_domain"/>
</dbReference>
<dbReference type="Pfam" id="PF13456">
    <property type="entry name" value="RVT_3"/>
    <property type="match status" value="1"/>
</dbReference>
<dbReference type="InterPro" id="IPR043502">
    <property type="entry name" value="DNA/RNA_pol_sf"/>
</dbReference>
<dbReference type="SUPFAM" id="SSF56672">
    <property type="entry name" value="DNA/RNA polymerases"/>
    <property type="match status" value="1"/>
</dbReference>
<evidence type="ECO:0008006" key="5">
    <source>
        <dbReference type="Google" id="ProtNLM"/>
    </source>
</evidence>
<reference evidence="3 4" key="1">
    <citation type="submission" date="2023-03" db="EMBL/GenBank/DDBJ databases">
        <title>WGS of Gossypium arboreum.</title>
        <authorList>
            <person name="Yu D."/>
        </authorList>
    </citation>
    <scope>NUCLEOTIDE SEQUENCE [LARGE SCALE GENOMIC DNA]</scope>
    <source>
        <tissue evidence="3">Leaf</tissue>
    </source>
</reference>
<accession>A0ABR0NXV7</accession>
<dbReference type="SUPFAM" id="SSF53098">
    <property type="entry name" value="Ribonuclease H-like"/>
    <property type="match status" value="1"/>
</dbReference>
<evidence type="ECO:0000313" key="3">
    <source>
        <dbReference type="EMBL" id="KAK5810997.1"/>
    </source>
</evidence>
<evidence type="ECO:0000313" key="4">
    <source>
        <dbReference type="Proteomes" id="UP001358586"/>
    </source>
</evidence>
<dbReference type="Proteomes" id="UP001358586">
    <property type="component" value="Chromosome 8"/>
</dbReference>
<dbReference type="Pfam" id="PF13966">
    <property type="entry name" value="zf-RVT"/>
    <property type="match status" value="1"/>
</dbReference>
<dbReference type="InterPro" id="IPR036397">
    <property type="entry name" value="RNaseH_sf"/>
</dbReference>
<gene>
    <name evidence="3" type="ORF">PVK06_026314</name>
</gene>
<dbReference type="InterPro" id="IPR044730">
    <property type="entry name" value="RNase_H-like_dom_plant"/>
</dbReference>
<proteinExistence type="predicted"/>
<dbReference type="CDD" id="cd01650">
    <property type="entry name" value="RT_nLTR_like"/>
    <property type="match status" value="1"/>
</dbReference>
<name>A0ABR0NXV7_GOSAR</name>
<keyword evidence="4" id="KW-1185">Reference proteome</keyword>
<dbReference type="PANTHER" id="PTHR46890">
    <property type="entry name" value="NON-LTR RETROLELEMENT REVERSE TRANSCRIPTASE-LIKE PROTEIN-RELATED"/>
    <property type="match status" value="1"/>
</dbReference>
<dbReference type="InterPro" id="IPR026960">
    <property type="entry name" value="RVT-Znf"/>
</dbReference>
<dbReference type="EMBL" id="JARKNE010000008">
    <property type="protein sequence ID" value="KAK5810997.1"/>
    <property type="molecule type" value="Genomic_DNA"/>
</dbReference>
<dbReference type="Gene3D" id="3.30.420.10">
    <property type="entry name" value="Ribonuclease H-like superfamily/Ribonuclease H"/>
    <property type="match status" value="1"/>
</dbReference>
<comment type="caution">
    <text evidence="3">The sequence shown here is derived from an EMBL/GenBank/DDBJ whole genome shotgun (WGS) entry which is preliminary data.</text>
</comment>
<dbReference type="CDD" id="cd06222">
    <property type="entry name" value="RNase_H_like"/>
    <property type="match status" value="1"/>
</dbReference>